<dbReference type="PIRSF" id="PIRSF038991">
    <property type="entry name" value="Protein_AbrB"/>
    <property type="match status" value="1"/>
</dbReference>
<sequence length="338" mass="36180">MLKVMWTLAIGVAGAWVANLTGLPSPWLVGAMIGVLLAIWAKVPVSMPSLTTTFISLFMGVSIASSVEADFFIHLKDWSLSIGLMVMMLGVLLAILFGFYRYRCQWSPSDALLCSIPGNLAVVLIFAAQANLSVKRIALVHSVRLFFLVSALPLLFPIVDRQVSANAVDDIPGWELLLVFWGAGLTGWGAAKLRVPAGMLVGAMLWSLVVKFVFGMGFHIPPEWFRVVLVILGTATAVRMADLDLGLLKETLKGAFGGLALGLAVSGLFSFALYWGGGVPLLQALLAYMPGGIEVMVAIAFSTDVDPVFVATHQLIRVLLMCFALPLLFKAVGAGERG</sequence>
<gene>
    <name evidence="2" type="ORF">GCM10011352_09380</name>
</gene>
<evidence type="ECO:0008006" key="4">
    <source>
        <dbReference type="Google" id="ProtNLM"/>
    </source>
</evidence>
<feature type="transmembrane region" description="Helical" evidence="1">
    <location>
        <begin position="79"/>
        <end position="100"/>
    </location>
</feature>
<feature type="transmembrane region" description="Helical" evidence="1">
    <location>
        <begin position="281"/>
        <end position="302"/>
    </location>
</feature>
<name>A0ABQ1K682_9GAMM</name>
<dbReference type="EMBL" id="BMIJ01000002">
    <property type="protein sequence ID" value="GGB85650.1"/>
    <property type="molecule type" value="Genomic_DNA"/>
</dbReference>
<feature type="transmembrane region" description="Helical" evidence="1">
    <location>
        <begin position="197"/>
        <end position="217"/>
    </location>
</feature>
<dbReference type="Pfam" id="PF05145">
    <property type="entry name" value="AbrB"/>
    <property type="match status" value="1"/>
</dbReference>
<feature type="transmembrane region" description="Helical" evidence="1">
    <location>
        <begin position="224"/>
        <end position="242"/>
    </location>
</feature>
<feature type="transmembrane region" description="Helical" evidence="1">
    <location>
        <begin position="138"/>
        <end position="159"/>
    </location>
</feature>
<dbReference type="Proteomes" id="UP000629025">
    <property type="component" value="Unassembled WGS sequence"/>
</dbReference>
<feature type="transmembrane region" description="Helical" evidence="1">
    <location>
        <begin position="254"/>
        <end position="274"/>
    </location>
</feature>
<reference evidence="3" key="1">
    <citation type="journal article" date="2019" name="Int. J. Syst. Evol. Microbiol.">
        <title>The Global Catalogue of Microorganisms (GCM) 10K type strain sequencing project: providing services to taxonomists for standard genome sequencing and annotation.</title>
        <authorList>
            <consortium name="The Broad Institute Genomics Platform"/>
            <consortium name="The Broad Institute Genome Sequencing Center for Infectious Disease"/>
            <person name="Wu L."/>
            <person name="Ma J."/>
        </authorList>
    </citation>
    <scope>NUCLEOTIDE SEQUENCE [LARGE SCALE GENOMIC DNA]</scope>
    <source>
        <strain evidence="3">CGMCC 1.15341</strain>
    </source>
</reference>
<feature type="transmembrane region" description="Helical" evidence="1">
    <location>
        <begin position="171"/>
        <end position="191"/>
    </location>
</feature>
<dbReference type="RefSeq" id="WP_188745966.1">
    <property type="nucleotide sequence ID" value="NZ_BMIJ01000002.1"/>
</dbReference>
<feature type="transmembrane region" description="Helical" evidence="1">
    <location>
        <begin position="308"/>
        <end position="329"/>
    </location>
</feature>
<evidence type="ECO:0000313" key="3">
    <source>
        <dbReference type="Proteomes" id="UP000629025"/>
    </source>
</evidence>
<keyword evidence="1" id="KW-0812">Transmembrane</keyword>
<dbReference type="PANTHER" id="PTHR38457">
    <property type="entry name" value="REGULATOR ABRB-RELATED"/>
    <property type="match status" value="1"/>
</dbReference>
<accession>A0ABQ1K682</accession>
<keyword evidence="1" id="KW-1133">Transmembrane helix</keyword>
<dbReference type="PANTHER" id="PTHR38457:SF1">
    <property type="entry name" value="REGULATOR ABRB-RELATED"/>
    <property type="match status" value="1"/>
</dbReference>
<keyword evidence="3" id="KW-1185">Reference proteome</keyword>
<protein>
    <recommendedName>
        <fullName evidence="4">Ammonia monooxygenase</fullName>
    </recommendedName>
</protein>
<evidence type="ECO:0000313" key="2">
    <source>
        <dbReference type="EMBL" id="GGB85650.1"/>
    </source>
</evidence>
<proteinExistence type="predicted"/>
<dbReference type="InterPro" id="IPR007820">
    <property type="entry name" value="AbrB_fam"/>
</dbReference>
<feature type="transmembrane region" description="Helical" evidence="1">
    <location>
        <begin position="52"/>
        <end position="73"/>
    </location>
</feature>
<keyword evidence="1" id="KW-0472">Membrane</keyword>
<evidence type="ECO:0000256" key="1">
    <source>
        <dbReference type="SAM" id="Phobius"/>
    </source>
</evidence>
<organism evidence="2 3">
    <name type="scientific">Marinobacterium zhoushanense</name>
    <dbReference type="NCBI Taxonomy" id="1679163"/>
    <lineage>
        <taxon>Bacteria</taxon>
        <taxon>Pseudomonadati</taxon>
        <taxon>Pseudomonadota</taxon>
        <taxon>Gammaproteobacteria</taxon>
        <taxon>Oceanospirillales</taxon>
        <taxon>Oceanospirillaceae</taxon>
        <taxon>Marinobacterium</taxon>
    </lineage>
</organism>
<comment type="caution">
    <text evidence="2">The sequence shown here is derived from an EMBL/GenBank/DDBJ whole genome shotgun (WGS) entry which is preliminary data.</text>
</comment>